<keyword evidence="7" id="KW-0256">Endoplasmic reticulum</keyword>
<accession>A0ABP1AYB4</accession>
<reference evidence="12" key="1">
    <citation type="submission" date="2024-03" db="EMBL/GenBank/DDBJ databases">
        <authorList>
            <consortium name="ELIXIR-Norway"/>
            <consortium name="Elixir Norway"/>
        </authorList>
    </citation>
    <scope>NUCLEOTIDE SEQUENCE</scope>
</reference>
<dbReference type="SUPFAM" id="SSF103481">
    <property type="entry name" value="Multidrug resistance efflux transporter EmrE"/>
    <property type="match status" value="1"/>
</dbReference>
<evidence type="ECO:0000313" key="12">
    <source>
        <dbReference type="EMBL" id="CAK9867270.1"/>
    </source>
</evidence>
<evidence type="ECO:0000313" key="13">
    <source>
        <dbReference type="Proteomes" id="UP001497522"/>
    </source>
</evidence>
<keyword evidence="9 11" id="KW-0472">Membrane</keyword>
<feature type="transmembrane region" description="Helical" evidence="11">
    <location>
        <begin position="18"/>
        <end position="38"/>
    </location>
</feature>
<dbReference type="PANTHER" id="PTHR10778">
    <property type="entry name" value="SOLUTE CARRIER FAMILY 35 MEMBER B"/>
    <property type="match status" value="1"/>
</dbReference>
<evidence type="ECO:0008006" key="14">
    <source>
        <dbReference type="Google" id="ProtNLM"/>
    </source>
</evidence>
<comment type="similarity">
    <text evidence="2">Belongs to the nucleotide-sugar transporter family. UDP-galactose:UMP antiporter (TC 2.A.7.11) subfamily.</text>
</comment>
<proteinExistence type="inferred from homology"/>
<keyword evidence="4" id="KW-0813">Transport</keyword>
<sequence length="368" mass="41008">MEKKLYKVRGGRGPGKSVWMLCVCVPAIYVTYITQGIVQENVSTTRYGEKQQRFEHLAFLNFAQNVVCFLSSLLTVLHIWPNLKKETQAPIVAFWSASISHAIGTGWGITALKYISYPAQVLAKSSKLIPVMFTGAIVYGVHYTIPEYLCTFLITGGVSIFSLLKNHEKVVSKVASPNQLFGFALCFLNLGFDGFTHATQDAITKRYPKTNAVHIMMCMNMWSSIYMGIFMLGWPGGGGWAAIKFVCEHPKAAWDITLFCLCGVVGQNFIFLIISHFGSLVTNIITTTRKFVSILISSLWNGNPLSFQQWASVVMVFTGLSYHIYLKWKQKAPHGHGGSKTPTYANEHKEDDGSQFVAQLRSRNSSTL</sequence>
<evidence type="ECO:0000256" key="4">
    <source>
        <dbReference type="ARBA" id="ARBA00022448"/>
    </source>
</evidence>
<gene>
    <name evidence="12" type="ORF">CSSPJE1EN2_LOCUS10265</name>
</gene>
<dbReference type="EMBL" id="OZ023718">
    <property type="protein sequence ID" value="CAK9867270.1"/>
    <property type="molecule type" value="Genomic_DNA"/>
</dbReference>
<feature type="transmembrane region" description="Helical" evidence="11">
    <location>
        <begin position="136"/>
        <end position="160"/>
    </location>
</feature>
<evidence type="ECO:0000256" key="10">
    <source>
        <dbReference type="SAM" id="MobiDB-lite"/>
    </source>
</evidence>
<dbReference type="InterPro" id="IPR037185">
    <property type="entry name" value="EmrE-like"/>
</dbReference>
<dbReference type="Proteomes" id="UP001497522">
    <property type="component" value="Chromosome 17"/>
</dbReference>
<dbReference type="InterPro" id="IPR013657">
    <property type="entry name" value="SCL35B1-4/HUT1"/>
</dbReference>
<evidence type="ECO:0000256" key="8">
    <source>
        <dbReference type="ARBA" id="ARBA00022989"/>
    </source>
</evidence>
<protein>
    <recommendedName>
        <fullName evidence="14">UDP-galactose transporter</fullName>
    </recommendedName>
</protein>
<keyword evidence="5" id="KW-0050">Antiport</keyword>
<evidence type="ECO:0000256" key="11">
    <source>
        <dbReference type="SAM" id="Phobius"/>
    </source>
</evidence>
<feature type="transmembrane region" description="Helical" evidence="11">
    <location>
        <begin position="59"/>
        <end position="80"/>
    </location>
</feature>
<evidence type="ECO:0000256" key="2">
    <source>
        <dbReference type="ARBA" id="ARBA00008349"/>
    </source>
</evidence>
<feature type="region of interest" description="Disordered" evidence="10">
    <location>
        <begin position="333"/>
        <end position="353"/>
    </location>
</feature>
<evidence type="ECO:0000256" key="1">
    <source>
        <dbReference type="ARBA" id="ARBA00004477"/>
    </source>
</evidence>
<keyword evidence="8 11" id="KW-1133">Transmembrane helix</keyword>
<keyword evidence="6 11" id="KW-0812">Transmembrane</keyword>
<feature type="transmembrane region" description="Helical" evidence="11">
    <location>
        <begin position="180"/>
        <end position="199"/>
    </location>
</feature>
<evidence type="ECO:0000256" key="6">
    <source>
        <dbReference type="ARBA" id="ARBA00022692"/>
    </source>
</evidence>
<evidence type="ECO:0000256" key="7">
    <source>
        <dbReference type="ARBA" id="ARBA00022824"/>
    </source>
</evidence>
<comment type="subcellular location">
    <subcellularLocation>
        <location evidence="1">Endoplasmic reticulum membrane</location>
        <topology evidence="1">Multi-pass membrane protein</topology>
    </subcellularLocation>
</comment>
<feature type="transmembrane region" description="Helical" evidence="11">
    <location>
        <begin position="252"/>
        <end position="273"/>
    </location>
</feature>
<evidence type="ECO:0000256" key="5">
    <source>
        <dbReference type="ARBA" id="ARBA00022449"/>
    </source>
</evidence>
<organism evidence="12 13">
    <name type="scientific">Sphagnum jensenii</name>
    <dbReference type="NCBI Taxonomy" id="128206"/>
    <lineage>
        <taxon>Eukaryota</taxon>
        <taxon>Viridiplantae</taxon>
        <taxon>Streptophyta</taxon>
        <taxon>Embryophyta</taxon>
        <taxon>Bryophyta</taxon>
        <taxon>Sphagnophytina</taxon>
        <taxon>Sphagnopsida</taxon>
        <taxon>Sphagnales</taxon>
        <taxon>Sphagnaceae</taxon>
        <taxon>Sphagnum</taxon>
    </lineage>
</organism>
<feature type="transmembrane region" description="Helical" evidence="11">
    <location>
        <begin position="211"/>
        <end position="232"/>
    </location>
</feature>
<evidence type="ECO:0000256" key="3">
    <source>
        <dbReference type="ARBA" id="ARBA00010694"/>
    </source>
</evidence>
<feature type="transmembrane region" description="Helical" evidence="11">
    <location>
        <begin position="92"/>
        <end position="115"/>
    </location>
</feature>
<name>A0ABP1AYB4_9BRYO</name>
<keyword evidence="13" id="KW-1185">Reference proteome</keyword>
<evidence type="ECO:0000256" key="9">
    <source>
        <dbReference type="ARBA" id="ARBA00023136"/>
    </source>
</evidence>
<dbReference type="PANTHER" id="PTHR10778:SF10">
    <property type="entry name" value="SOLUTE CARRIER FAMILY 35 MEMBER B1"/>
    <property type="match status" value="1"/>
</dbReference>
<comment type="similarity">
    <text evidence="3">Belongs to the nucleotide-sugar transporter family. SLC35B subfamily.</text>
</comment>
<dbReference type="Pfam" id="PF08449">
    <property type="entry name" value="UAA"/>
    <property type="match status" value="1"/>
</dbReference>